<dbReference type="InterPro" id="IPR001870">
    <property type="entry name" value="B30.2/SPRY"/>
</dbReference>
<name>A0ABD2LHV2_9BILA</name>
<evidence type="ECO:0000313" key="4">
    <source>
        <dbReference type="Proteomes" id="UP001620626"/>
    </source>
</evidence>
<evidence type="ECO:0000313" key="3">
    <source>
        <dbReference type="EMBL" id="KAL3114801.1"/>
    </source>
</evidence>
<dbReference type="SMART" id="SM00449">
    <property type="entry name" value="SPRY"/>
    <property type="match status" value="1"/>
</dbReference>
<protein>
    <recommendedName>
        <fullName evidence="2">B30.2/SPRY domain-containing protein</fullName>
    </recommendedName>
</protein>
<organism evidence="3 4">
    <name type="scientific">Heterodera trifolii</name>
    <dbReference type="NCBI Taxonomy" id="157864"/>
    <lineage>
        <taxon>Eukaryota</taxon>
        <taxon>Metazoa</taxon>
        <taxon>Ecdysozoa</taxon>
        <taxon>Nematoda</taxon>
        <taxon>Chromadorea</taxon>
        <taxon>Rhabditida</taxon>
        <taxon>Tylenchina</taxon>
        <taxon>Tylenchomorpha</taxon>
        <taxon>Tylenchoidea</taxon>
        <taxon>Heteroderidae</taxon>
        <taxon>Heteroderinae</taxon>
        <taxon>Heterodera</taxon>
    </lineage>
</organism>
<proteinExistence type="predicted"/>
<dbReference type="CDD" id="cd12885">
    <property type="entry name" value="SPRY_RanBP_like"/>
    <property type="match status" value="1"/>
</dbReference>
<dbReference type="InterPro" id="IPR013320">
    <property type="entry name" value="ConA-like_dom_sf"/>
</dbReference>
<dbReference type="SUPFAM" id="SSF49899">
    <property type="entry name" value="Concanavalin A-like lectins/glucanases"/>
    <property type="match status" value="1"/>
</dbReference>
<dbReference type="InterPro" id="IPR003877">
    <property type="entry name" value="SPRY_dom"/>
</dbReference>
<dbReference type="PROSITE" id="PS50188">
    <property type="entry name" value="B302_SPRY"/>
    <property type="match status" value="1"/>
</dbReference>
<gene>
    <name evidence="3" type="ORF">niasHT_014615</name>
</gene>
<evidence type="ECO:0000256" key="1">
    <source>
        <dbReference type="SAM" id="MobiDB-lite"/>
    </source>
</evidence>
<evidence type="ECO:0000259" key="2">
    <source>
        <dbReference type="PROSITE" id="PS50188"/>
    </source>
</evidence>
<dbReference type="InterPro" id="IPR044736">
    <property type="entry name" value="Gid1/RanBPM/SPLA_SPRY"/>
</dbReference>
<dbReference type="Proteomes" id="UP001620626">
    <property type="component" value="Unassembled WGS sequence"/>
</dbReference>
<comment type="caution">
    <text evidence="3">The sequence shown here is derived from an EMBL/GenBank/DDBJ whole genome shotgun (WGS) entry which is preliminary data.</text>
</comment>
<accession>A0ABD2LHV2</accession>
<dbReference type="Pfam" id="PF00622">
    <property type="entry name" value="SPRY"/>
    <property type="match status" value="1"/>
</dbReference>
<feature type="compositionally biased region" description="Low complexity" evidence="1">
    <location>
        <begin position="48"/>
        <end position="63"/>
    </location>
</feature>
<feature type="region of interest" description="Disordered" evidence="1">
    <location>
        <begin position="48"/>
        <end position="85"/>
    </location>
</feature>
<dbReference type="EMBL" id="JBICBT010000407">
    <property type="protein sequence ID" value="KAL3114801.1"/>
    <property type="molecule type" value="Genomic_DNA"/>
</dbReference>
<reference evidence="3 4" key="1">
    <citation type="submission" date="2024-10" db="EMBL/GenBank/DDBJ databases">
        <authorList>
            <person name="Kim D."/>
        </authorList>
    </citation>
    <scope>NUCLEOTIDE SEQUENCE [LARGE SCALE GENOMIC DNA]</scope>
    <source>
        <strain evidence="3">BH-2024</strain>
    </source>
</reference>
<dbReference type="Gene3D" id="2.60.120.920">
    <property type="match status" value="1"/>
</dbReference>
<keyword evidence="4" id="KW-1185">Reference proteome</keyword>
<dbReference type="InterPro" id="IPR043136">
    <property type="entry name" value="B30.2/SPRY_sf"/>
</dbReference>
<dbReference type="AlphaFoldDB" id="A0ABD2LHV2"/>
<sequence length="373" mass="41779">MADPIDSKYFGFVPATEEQQGTSAGVFGLGQFVPSAAVVSSSSSIGAAAGDHQQQQQGQQQQQNTAMANVVKTEQQQQQHNEEDGQVEYEQLIPTIPSLLGEDTNSRLDERQQQQMCHIVQLMKTCESIVGQLTRFQNDQNAILGRIVQLETQQQQMLANQTTKEPAKLGNAKQQKKAQVKQIYCWDCAARTCVYDSRYFNHIYDLEIINRLTIRYTTTKQNDDWRTVFAKHSIQDCANSNGLFYFEIAIEKLRSQFGAVVGFAVKLKPFVSVVNRWGTLACQSNGIFYVNGYQQQQIDAAHSFSSGDIIGLGIHLTTLEIIFTKNGHRLVTANMFISFPTDHQQQLFPFVSLLSPGDQIDANFGPNFLFANT</sequence>
<feature type="domain" description="B30.2/SPRY" evidence="2">
    <location>
        <begin position="173"/>
        <end position="369"/>
    </location>
</feature>